<protein>
    <submittedName>
        <fullName evidence="1">Uncharacterized protein</fullName>
    </submittedName>
</protein>
<gene>
    <name evidence="1" type="ORF">DF037_28875</name>
</gene>
<proteinExistence type="predicted"/>
<sequence>MITLNGEKELTRIHDWADIQARPDFDGQLDPNAHELEAIIGSYALRDKIPCGLSNCRTLHGRGYLVATKDGRTTNIGKDCGRVYFGVDFETMLSQFTRDIAAKEHRERLWSFSFRFDEINASVARMRKGGADAPGADWVHKKTRPLLLLNAGCPAPIVRRVVQLLRTGGAEVMGVREATREEIEREEAMSGRAVKPPHYVEAVVGRVEHLDALRSENDLREILIVDLETNLKAFAGLDIDNLSPSQLSHWSKWCGGVELSLERAGEAIRMGRALLTPENLAPLATLISEPAEVAQFEAYLAGLGTT</sequence>
<organism evidence="1 2">
    <name type="scientific">Burkholderia contaminans</name>
    <dbReference type="NCBI Taxonomy" id="488447"/>
    <lineage>
        <taxon>Bacteria</taxon>
        <taxon>Pseudomonadati</taxon>
        <taxon>Pseudomonadota</taxon>
        <taxon>Betaproteobacteria</taxon>
        <taxon>Burkholderiales</taxon>
        <taxon>Burkholderiaceae</taxon>
        <taxon>Burkholderia</taxon>
        <taxon>Burkholderia cepacia complex</taxon>
    </lineage>
</organism>
<accession>A0A3N8RUG1</accession>
<dbReference type="AlphaFoldDB" id="A0A3N8RUG1"/>
<name>A0A3N8RUG1_9BURK</name>
<evidence type="ECO:0000313" key="2">
    <source>
        <dbReference type="Proteomes" id="UP000269271"/>
    </source>
</evidence>
<evidence type="ECO:0000313" key="1">
    <source>
        <dbReference type="EMBL" id="RQT22123.1"/>
    </source>
</evidence>
<dbReference type="EMBL" id="QTQX01000022">
    <property type="protein sequence ID" value="RQT22123.1"/>
    <property type="molecule type" value="Genomic_DNA"/>
</dbReference>
<dbReference type="RefSeq" id="WP_124619302.1">
    <property type="nucleotide sequence ID" value="NZ_QTQX01000022.1"/>
</dbReference>
<dbReference type="Proteomes" id="UP000269271">
    <property type="component" value="Unassembled WGS sequence"/>
</dbReference>
<comment type="caution">
    <text evidence="1">The sequence shown here is derived from an EMBL/GenBank/DDBJ whole genome shotgun (WGS) entry which is preliminary data.</text>
</comment>
<reference evidence="1 2" key="1">
    <citation type="submission" date="2018-08" db="EMBL/GenBank/DDBJ databases">
        <title>Comparative analysis of Burkholderia isolates from Puerto Rico.</title>
        <authorList>
            <person name="Hall C."/>
            <person name="Sahl J."/>
            <person name="Wagner D."/>
        </authorList>
    </citation>
    <scope>NUCLEOTIDE SEQUENCE [LARGE SCALE GENOMIC DNA]</scope>
    <source>
        <strain evidence="1 2">Bp9001</strain>
    </source>
</reference>